<proteinExistence type="predicted"/>
<dbReference type="Pfam" id="PF12771">
    <property type="entry name" value="SusD-like_2"/>
    <property type="match status" value="1"/>
</dbReference>
<evidence type="ECO:0000313" key="2">
    <source>
        <dbReference type="Proteomes" id="UP001214530"/>
    </source>
</evidence>
<dbReference type="Proteomes" id="UP001214530">
    <property type="component" value="Chromosome"/>
</dbReference>
<sequence>MQSKYIFNPRKLLLLVLIGAVGFTGCKKFLDINQNPNNPDTADPTLLLPTVEAAVSQIVGNGYQVFGGIWSQYWTQSPTASQYRTIDQYNLANTAFDRNWLTLYRSALINAQIIINNNTVAGVEYTKGIAYILKAYATQLTTDGFGDIPLGQALQGATFISPQYQSQQSVYDSIFVFIDKGVGLLKTPTATNPGAQDMIFQGGLAQWIAFANTLKLRAYLRIAYIDPAKAQAGIQALYATNPTFVTADATIKYTTIGGNENPLYNEMVALNRVQNLVASKTVVSAFIRNADVRRFKFYDLLKDSTEITSIPQGNYLNSPIKLVSPPSALVGGNSTNTSSATAPVKLISATESLFLQAEAVARGWAPNGGDLETLIKNGVNASFVATGLAIADGTNYYAAAPDGHTAFVAATTVEAKVQVIITQKYYAMCGFQGFEAWSEWRRTGYPTFFVKSIASLLGGLKAPLRFLYPNTELTTNANYPGTQPLSVNVWWGKNLQFTQ</sequence>
<name>A0AAJ6B618_9SPHI</name>
<accession>A0AAJ6B618</accession>
<dbReference type="PROSITE" id="PS51257">
    <property type="entry name" value="PROKAR_LIPOPROTEIN"/>
    <property type="match status" value="1"/>
</dbReference>
<dbReference type="AlphaFoldDB" id="A0AAJ6B618"/>
<gene>
    <name evidence="1" type="ORF">P0Y49_21720</name>
</gene>
<dbReference type="SUPFAM" id="SSF48452">
    <property type="entry name" value="TPR-like"/>
    <property type="match status" value="1"/>
</dbReference>
<dbReference type="Gene3D" id="1.25.40.390">
    <property type="match status" value="1"/>
</dbReference>
<protein>
    <submittedName>
        <fullName evidence="1">SusD/RagB family nutrient-binding outer membrane lipoprotein</fullName>
    </submittedName>
</protein>
<organism evidence="1 2">
    <name type="scientific">Candidatus Pedobacter colombiensis</name>
    <dbReference type="NCBI Taxonomy" id="3121371"/>
    <lineage>
        <taxon>Bacteria</taxon>
        <taxon>Pseudomonadati</taxon>
        <taxon>Bacteroidota</taxon>
        <taxon>Sphingobacteriia</taxon>
        <taxon>Sphingobacteriales</taxon>
        <taxon>Sphingobacteriaceae</taxon>
        <taxon>Pedobacter</taxon>
    </lineage>
</organism>
<dbReference type="InterPro" id="IPR011990">
    <property type="entry name" value="TPR-like_helical_dom_sf"/>
</dbReference>
<reference evidence="1" key="1">
    <citation type="submission" date="2023-03" db="EMBL/GenBank/DDBJ databases">
        <title>Andean soil-derived lignocellulolytic bacterial consortium as a source of novel taxa and putative plastic-active enzymes.</title>
        <authorList>
            <person name="Diaz-Garcia L."/>
            <person name="Chuvochina M."/>
            <person name="Feuerriegel G."/>
            <person name="Bunk B."/>
            <person name="Sproer C."/>
            <person name="Streit W.R."/>
            <person name="Rodriguez L.M."/>
            <person name="Overmann J."/>
            <person name="Jimenez D.J."/>
        </authorList>
    </citation>
    <scope>NUCLEOTIDE SEQUENCE</scope>
    <source>
        <strain evidence="1">MAG 3858</strain>
    </source>
</reference>
<dbReference type="EMBL" id="CP119313">
    <property type="protein sequence ID" value="WEK19397.1"/>
    <property type="molecule type" value="Genomic_DNA"/>
</dbReference>
<evidence type="ECO:0000313" key="1">
    <source>
        <dbReference type="EMBL" id="WEK19397.1"/>
    </source>
</evidence>
<keyword evidence="1" id="KW-0449">Lipoprotein</keyword>
<dbReference type="InterPro" id="IPR041662">
    <property type="entry name" value="SusD-like_2"/>
</dbReference>